<dbReference type="AlphaFoldDB" id="A0A396BPK9"/>
<keyword evidence="1" id="KW-0472">Membrane</keyword>
<reference evidence="2 3" key="1">
    <citation type="submission" date="2018-08" db="EMBL/GenBank/DDBJ databases">
        <title>A genome reference for cultivated species of the human gut microbiota.</title>
        <authorList>
            <person name="Zou Y."/>
            <person name="Xue W."/>
            <person name="Luo G."/>
        </authorList>
    </citation>
    <scope>NUCLEOTIDE SEQUENCE [LARGE SCALE GENOMIC DNA]</scope>
    <source>
        <strain evidence="2 3">AM18-6</strain>
    </source>
</reference>
<organism evidence="2 3">
    <name type="scientific">Bacteroides fragilis</name>
    <dbReference type="NCBI Taxonomy" id="817"/>
    <lineage>
        <taxon>Bacteria</taxon>
        <taxon>Pseudomonadati</taxon>
        <taxon>Bacteroidota</taxon>
        <taxon>Bacteroidia</taxon>
        <taxon>Bacteroidales</taxon>
        <taxon>Bacteroidaceae</taxon>
        <taxon>Bacteroides</taxon>
    </lineage>
</organism>
<feature type="transmembrane region" description="Helical" evidence="1">
    <location>
        <begin position="55"/>
        <end position="77"/>
    </location>
</feature>
<keyword evidence="1" id="KW-1133">Transmembrane helix</keyword>
<accession>A0A396BPK9</accession>
<gene>
    <name evidence="2" type="ORF">DW228_18480</name>
</gene>
<feature type="transmembrane region" description="Helical" evidence="1">
    <location>
        <begin position="89"/>
        <end position="110"/>
    </location>
</feature>
<keyword evidence="1" id="KW-0812">Transmembrane</keyword>
<dbReference type="Proteomes" id="UP000266644">
    <property type="component" value="Unassembled WGS sequence"/>
</dbReference>
<evidence type="ECO:0000313" key="3">
    <source>
        <dbReference type="Proteomes" id="UP000266644"/>
    </source>
</evidence>
<sequence length="750" mass="86817">MMNFSADITTIAIPFIVAILGLSIPLLLQVVARIDDKYSSVGLVDSFYKEKKVKYFNTTLKIAISLIVLLLIWALFISASQDYKAIWELVTYVSLFLATGVLIYFLFTYVELIKTYYIPLNLLEHLKKSHREDAFNSISELLYYSIKNQNENLGKSLYSFIADYVILFRKGKSGEITYSNDFYAMLYQANELIATSPTKLISYYNGNTLLELLLDEYQGTRLSSDTYKTLWICLTQQAYYNRKDLILSYWTIAHQYILLFRQEVYPVYDKDLHITNKEEVSVRKNEREQFLKFHYAFGGLLVYLEKYDIMQGVILHTNQKPPKYVLVPTTIGEVIKRYIEIEANKLTPYIYSMNYPFPGNSSINSDEIIKRSIRRYLVILLLYQYIKQGQSYGANPLSLPTIPDELEELSFWKEELNFLEKDLADVLSDKSLMQHAGLGILYSPSDSDWFTSNSKEPPVELVGRLIKLVDAAYKIKRKISPLDTDKIKVFKENAQEIVRESIERMNLLNNPGELGSSDIISYNIDPSVYQIMDKRAFAIESDIGFLGTEYAVAKGVATNYEYSVTQTFNDRNVNHYLIERESIFKAIEKLNINANKHVIICFGVNLMYFKENLGIVALTNYNGQYSYRTIPVINIDKNMLGVEPNTFIIMQKEDLPKIQVKNSKSEYSLTKVDEEYSIYADVISFEERKDIRVEYENRINTETLDNSVLACVEMIALVQWKKDAKYVSLRVYNQFLNSSKANTLDDIEPF</sequence>
<dbReference type="RefSeq" id="WP_122330604.1">
    <property type="nucleotide sequence ID" value="NZ_JAQDYY010000019.1"/>
</dbReference>
<evidence type="ECO:0000313" key="2">
    <source>
        <dbReference type="EMBL" id="RHH07920.1"/>
    </source>
</evidence>
<protein>
    <submittedName>
        <fullName evidence="2">Uncharacterized protein</fullName>
    </submittedName>
</protein>
<proteinExistence type="predicted"/>
<name>A0A396BPK9_BACFG</name>
<feature type="transmembrane region" description="Helical" evidence="1">
    <location>
        <begin position="12"/>
        <end position="34"/>
    </location>
</feature>
<evidence type="ECO:0000256" key="1">
    <source>
        <dbReference type="SAM" id="Phobius"/>
    </source>
</evidence>
<dbReference type="EMBL" id="QRJE01000032">
    <property type="protein sequence ID" value="RHH07920.1"/>
    <property type="molecule type" value="Genomic_DNA"/>
</dbReference>
<comment type="caution">
    <text evidence="2">The sequence shown here is derived from an EMBL/GenBank/DDBJ whole genome shotgun (WGS) entry which is preliminary data.</text>
</comment>